<comment type="caution">
    <text evidence="1">The sequence shown here is derived from an EMBL/GenBank/DDBJ whole genome shotgun (WGS) entry which is preliminary data.</text>
</comment>
<sequence length="39" mass="4275">DGIVSVDNNLFHINPFKASPFGLCHVKIMGRSKPLPIVL</sequence>
<protein>
    <submittedName>
        <fullName evidence="1">Uncharacterized protein</fullName>
    </submittedName>
</protein>
<gene>
    <name evidence="1" type="ORF">LCGC14_1926100</name>
</gene>
<dbReference type="AlphaFoldDB" id="A0A0F9GCS9"/>
<organism evidence="1">
    <name type="scientific">marine sediment metagenome</name>
    <dbReference type="NCBI Taxonomy" id="412755"/>
    <lineage>
        <taxon>unclassified sequences</taxon>
        <taxon>metagenomes</taxon>
        <taxon>ecological metagenomes</taxon>
    </lineage>
</organism>
<evidence type="ECO:0000313" key="1">
    <source>
        <dbReference type="EMBL" id="KKL88296.1"/>
    </source>
</evidence>
<accession>A0A0F9GCS9</accession>
<feature type="non-terminal residue" evidence="1">
    <location>
        <position position="1"/>
    </location>
</feature>
<proteinExistence type="predicted"/>
<name>A0A0F9GCS9_9ZZZZ</name>
<reference evidence="1" key="1">
    <citation type="journal article" date="2015" name="Nature">
        <title>Complex archaea that bridge the gap between prokaryotes and eukaryotes.</title>
        <authorList>
            <person name="Spang A."/>
            <person name="Saw J.H."/>
            <person name="Jorgensen S.L."/>
            <person name="Zaremba-Niedzwiedzka K."/>
            <person name="Martijn J."/>
            <person name="Lind A.E."/>
            <person name="van Eijk R."/>
            <person name="Schleper C."/>
            <person name="Guy L."/>
            <person name="Ettema T.J."/>
        </authorList>
    </citation>
    <scope>NUCLEOTIDE SEQUENCE</scope>
</reference>
<dbReference type="EMBL" id="LAZR01020604">
    <property type="protein sequence ID" value="KKL88296.1"/>
    <property type="molecule type" value="Genomic_DNA"/>
</dbReference>